<reference evidence="1 2" key="1">
    <citation type="submission" date="2021-06" db="EMBL/GenBank/DDBJ databases">
        <title>Caerostris extrusa draft genome.</title>
        <authorList>
            <person name="Kono N."/>
            <person name="Arakawa K."/>
        </authorList>
    </citation>
    <scope>NUCLEOTIDE SEQUENCE [LARGE SCALE GENOMIC DNA]</scope>
</reference>
<comment type="caution">
    <text evidence="1">The sequence shown here is derived from an EMBL/GenBank/DDBJ whole genome shotgun (WGS) entry which is preliminary data.</text>
</comment>
<name>A0AAV4M685_CAEEX</name>
<gene>
    <name evidence="1" type="ORF">CEXT_436491</name>
</gene>
<keyword evidence="2" id="KW-1185">Reference proteome</keyword>
<proteinExistence type="predicted"/>
<dbReference type="Proteomes" id="UP001054945">
    <property type="component" value="Unassembled WGS sequence"/>
</dbReference>
<dbReference type="EMBL" id="BPLR01001911">
    <property type="protein sequence ID" value="GIX67899.1"/>
    <property type="molecule type" value="Genomic_DNA"/>
</dbReference>
<accession>A0AAV4M685</accession>
<organism evidence="1 2">
    <name type="scientific">Caerostris extrusa</name>
    <name type="common">Bark spider</name>
    <name type="synonym">Caerostris bankana</name>
    <dbReference type="NCBI Taxonomy" id="172846"/>
    <lineage>
        <taxon>Eukaryota</taxon>
        <taxon>Metazoa</taxon>
        <taxon>Ecdysozoa</taxon>
        <taxon>Arthropoda</taxon>
        <taxon>Chelicerata</taxon>
        <taxon>Arachnida</taxon>
        <taxon>Araneae</taxon>
        <taxon>Araneomorphae</taxon>
        <taxon>Entelegynae</taxon>
        <taxon>Araneoidea</taxon>
        <taxon>Araneidae</taxon>
        <taxon>Caerostris</taxon>
    </lineage>
</organism>
<evidence type="ECO:0000313" key="2">
    <source>
        <dbReference type="Proteomes" id="UP001054945"/>
    </source>
</evidence>
<evidence type="ECO:0000313" key="1">
    <source>
        <dbReference type="EMBL" id="GIX67899.1"/>
    </source>
</evidence>
<sequence length="98" mass="11743">MSKKTLNQDNNSRSISISSLLLVQEPSDPMRYYGVKQFYGIHESYFMELREAVRRSSKKKIAQLKKTTIKYHAFLRKTIFFWKTCSKLNFSKENYLFE</sequence>
<protein>
    <submittedName>
        <fullName evidence="1">Uncharacterized protein</fullName>
    </submittedName>
</protein>
<dbReference type="AlphaFoldDB" id="A0AAV4M685"/>